<comment type="caution">
    <text evidence="1">The sequence shown here is derived from an EMBL/GenBank/DDBJ whole genome shotgun (WGS) entry which is preliminary data.</text>
</comment>
<dbReference type="EMBL" id="BNAP01000024">
    <property type="protein sequence ID" value="GHG99757.1"/>
    <property type="molecule type" value="Genomic_DNA"/>
</dbReference>
<reference evidence="1" key="1">
    <citation type="journal article" date="2014" name="Int. J. Syst. Evol. Microbiol.">
        <title>Complete genome sequence of Corynebacterium casei LMG S-19264T (=DSM 44701T), isolated from a smear-ripened cheese.</title>
        <authorList>
            <consortium name="US DOE Joint Genome Institute (JGI-PGF)"/>
            <person name="Walter F."/>
            <person name="Albersmeier A."/>
            <person name="Kalinowski J."/>
            <person name="Ruckert C."/>
        </authorList>
    </citation>
    <scope>NUCLEOTIDE SEQUENCE</scope>
    <source>
        <strain evidence="1">CGMCC 1.7081</strain>
    </source>
</reference>
<dbReference type="Proteomes" id="UP000611500">
    <property type="component" value="Unassembled WGS sequence"/>
</dbReference>
<proteinExistence type="predicted"/>
<evidence type="ECO:0000313" key="1">
    <source>
        <dbReference type="EMBL" id="GHG99757.1"/>
    </source>
</evidence>
<accession>A0A8J3MGA2</accession>
<sequence length="175" mass="19717">MPQFQVREAADRSVALHVCFEDSEKSIFTSVQWCPREKAWTARWQSRETIAGWLKSPGPQGEEIDDCDIECLRHSLVSPHVLAAEGEEVLEEIERITGVPSYQLEWLMDDLSGWTAAIEEALTETALERPREEAQQLLNALLRNALERTVAMIDGEVDLEFEGTPVAPVTRLGLN</sequence>
<organism evidence="1 2">
    <name type="scientific">Pseudodonghicola xiamenensis</name>
    <dbReference type="NCBI Taxonomy" id="337702"/>
    <lineage>
        <taxon>Bacteria</taxon>
        <taxon>Pseudomonadati</taxon>
        <taxon>Pseudomonadota</taxon>
        <taxon>Alphaproteobacteria</taxon>
        <taxon>Rhodobacterales</taxon>
        <taxon>Paracoccaceae</taxon>
        <taxon>Pseudodonghicola</taxon>
    </lineage>
</organism>
<protein>
    <submittedName>
        <fullName evidence="1">Uncharacterized protein</fullName>
    </submittedName>
</protein>
<evidence type="ECO:0000313" key="2">
    <source>
        <dbReference type="Proteomes" id="UP000611500"/>
    </source>
</evidence>
<dbReference type="RefSeq" id="WP_028094667.1">
    <property type="nucleotide sequence ID" value="NZ_BNAP01000024.1"/>
</dbReference>
<name>A0A8J3MGA2_9RHOB</name>
<dbReference type="AlphaFoldDB" id="A0A8J3MGA2"/>
<gene>
    <name evidence="1" type="ORF">GCM10010961_35860</name>
</gene>
<reference evidence="1" key="2">
    <citation type="submission" date="2020-09" db="EMBL/GenBank/DDBJ databases">
        <authorList>
            <person name="Sun Q."/>
            <person name="Zhou Y."/>
        </authorList>
    </citation>
    <scope>NUCLEOTIDE SEQUENCE</scope>
    <source>
        <strain evidence="1">CGMCC 1.7081</strain>
    </source>
</reference>
<keyword evidence="2" id="KW-1185">Reference proteome</keyword>